<dbReference type="SMART" id="SM00791">
    <property type="entry name" value="Agglutinin"/>
    <property type="match status" value="2"/>
</dbReference>
<accession>A0A834LMM1</accession>
<dbReference type="InterPro" id="IPR053237">
    <property type="entry name" value="Natterin_C"/>
</dbReference>
<dbReference type="InterPro" id="IPR004991">
    <property type="entry name" value="Aerolysin-like"/>
</dbReference>
<feature type="domain" description="Agglutinin" evidence="2">
    <location>
        <begin position="3"/>
        <end position="142"/>
    </location>
</feature>
<dbReference type="EMBL" id="WJXA01000005">
    <property type="protein sequence ID" value="KAF7142676.1"/>
    <property type="molecule type" value="Genomic_DNA"/>
</dbReference>
<dbReference type="CDD" id="cd20216">
    <property type="entry name" value="PFM_HFR-2-like"/>
    <property type="match status" value="1"/>
</dbReference>
<evidence type="ECO:0000313" key="4">
    <source>
        <dbReference type="Proteomes" id="UP000626092"/>
    </source>
</evidence>
<dbReference type="Gene3D" id="2.80.10.50">
    <property type="match status" value="2"/>
</dbReference>
<protein>
    <recommendedName>
        <fullName evidence="2">Agglutinin domain-containing protein</fullName>
    </recommendedName>
</protein>
<dbReference type="PANTHER" id="PTHR39244">
    <property type="entry name" value="NATTERIN-4"/>
    <property type="match status" value="1"/>
</dbReference>
<evidence type="ECO:0000313" key="3">
    <source>
        <dbReference type="EMBL" id="KAF7142676.1"/>
    </source>
</evidence>
<gene>
    <name evidence="3" type="ORF">RHSIM_Rhsim05G0011500</name>
</gene>
<reference evidence="3" key="1">
    <citation type="submission" date="2019-11" db="EMBL/GenBank/DDBJ databases">
        <authorList>
            <person name="Liu Y."/>
            <person name="Hou J."/>
            <person name="Li T.-Q."/>
            <person name="Guan C.-H."/>
            <person name="Wu X."/>
            <person name="Wu H.-Z."/>
            <person name="Ling F."/>
            <person name="Zhang R."/>
            <person name="Shi X.-G."/>
            <person name="Ren J.-P."/>
            <person name="Chen E.-F."/>
            <person name="Sun J.-M."/>
        </authorList>
    </citation>
    <scope>NUCLEOTIDE SEQUENCE</scope>
    <source>
        <strain evidence="3">Adult_tree_wgs_1</strain>
        <tissue evidence="3">Leaves</tissue>
    </source>
</reference>
<dbReference type="CDD" id="cd00257">
    <property type="entry name" value="beta-trefoil_FSCN-like"/>
    <property type="match status" value="1"/>
</dbReference>
<proteinExistence type="predicted"/>
<evidence type="ECO:0000259" key="2">
    <source>
        <dbReference type="SMART" id="SM00791"/>
    </source>
</evidence>
<organism evidence="3 4">
    <name type="scientific">Rhododendron simsii</name>
    <name type="common">Sims's rhododendron</name>
    <dbReference type="NCBI Taxonomy" id="118357"/>
    <lineage>
        <taxon>Eukaryota</taxon>
        <taxon>Viridiplantae</taxon>
        <taxon>Streptophyta</taxon>
        <taxon>Embryophyta</taxon>
        <taxon>Tracheophyta</taxon>
        <taxon>Spermatophyta</taxon>
        <taxon>Magnoliopsida</taxon>
        <taxon>eudicotyledons</taxon>
        <taxon>Gunneridae</taxon>
        <taxon>Pentapetalae</taxon>
        <taxon>asterids</taxon>
        <taxon>Ericales</taxon>
        <taxon>Ericaceae</taxon>
        <taxon>Ericoideae</taxon>
        <taxon>Rhodoreae</taxon>
        <taxon>Rhododendron</taxon>
    </lineage>
</organism>
<sequence>MALALPRFAVIQSTSVPLQKKYLRYIQEGGELHGLLQFSGEEIVSPYSKFEIVRAKTAAAAGNDNGFVHIRCSYNNKYWVAGADSIIVAGADEPNEDQSQPSCTLFEPIPVYGEGRSTGRTNNTTVHVLFRHVPRGDYHLRPMMTRDQYHARQFEQQQSTSTGFAAFLGLLCQPVDYLILMAKGDRYHSCLISQADHRRSLHITHTTQSTSDVFGIIDWESLLILPKHIALKGDNGQYLSARWIEGHQYLQFASGDNGDPTVGNEVFITKDGNVRIKNNHFGKFWRRSPNWIWADSNDTTTNNSDTLFSPVKVGDNVVALCNLGNNNFCKRLTTEGKKSCLNAAVTTISKEARLVVEELVLSRNIDNFKFRLLDARIYNQSIITMVTKTATNNTQVSNTATVKLLRKETRSTTWNGIVSLKLGVKTTIRTGIPLIVKGRVEVSAEFTGKYEWGETVSTENAVETEYTITVPPMSKVTVSLLATQGSCDVPFSYTQRDTLMDGKQVIYNLDDGVYTGINCFNFFYETKQEKLGYGEGGTVRGGGLVEEPIKKGTDLVEEPIEEKTDQGKKAPQATPPPSLAAATSESTVKQLKKNEKKKPDQSPNEPTVSEQYSSL</sequence>
<dbReference type="Pfam" id="PF07468">
    <property type="entry name" value="Agglutinin"/>
    <property type="match status" value="2"/>
</dbReference>
<keyword evidence="4" id="KW-1185">Reference proteome</keyword>
<feature type="domain" description="Agglutinin" evidence="2">
    <location>
        <begin position="223"/>
        <end position="358"/>
    </location>
</feature>
<feature type="region of interest" description="Disordered" evidence="1">
    <location>
        <begin position="538"/>
        <end position="615"/>
    </location>
</feature>
<dbReference type="SUPFAM" id="SSF56973">
    <property type="entry name" value="Aerolisin/ETX pore-forming domain"/>
    <property type="match status" value="1"/>
</dbReference>
<dbReference type="SUPFAM" id="SSF50382">
    <property type="entry name" value="Agglutinin"/>
    <property type="match status" value="2"/>
</dbReference>
<dbReference type="PANTHER" id="PTHR39244:SF5">
    <property type="entry name" value="NATTERIN-3-LIKE"/>
    <property type="match status" value="1"/>
</dbReference>
<dbReference type="Gene3D" id="2.170.15.10">
    <property type="entry name" value="Proaerolysin, chain A, domain 3"/>
    <property type="match status" value="1"/>
</dbReference>
<evidence type="ECO:0000256" key="1">
    <source>
        <dbReference type="SAM" id="MobiDB-lite"/>
    </source>
</evidence>
<dbReference type="InterPro" id="IPR036242">
    <property type="entry name" value="Agglutinin_dom_sf"/>
</dbReference>
<dbReference type="Proteomes" id="UP000626092">
    <property type="component" value="Unassembled WGS sequence"/>
</dbReference>
<dbReference type="AlphaFoldDB" id="A0A834LMM1"/>
<feature type="compositionally biased region" description="Polar residues" evidence="1">
    <location>
        <begin position="601"/>
        <end position="615"/>
    </location>
</feature>
<comment type="caution">
    <text evidence="3">The sequence shown here is derived from an EMBL/GenBank/DDBJ whole genome shotgun (WGS) entry which is preliminary data.</text>
</comment>
<name>A0A834LMM1_RHOSS</name>
<dbReference type="OrthoDB" id="4948898at2759"/>
<dbReference type="InterPro" id="IPR008998">
    <property type="entry name" value="Agglutinin"/>
</dbReference>
<dbReference type="Pfam" id="PF03318">
    <property type="entry name" value="ETX_MTX2"/>
    <property type="match status" value="1"/>
</dbReference>